<feature type="transmembrane region" description="Helical" evidence="9">
    <location>
        <begin position="37"/>
        <end position="57"/>
    </location>
</feature>
<feature type="transmembrane region" description="Helical" evidence="9">
    <location>
        <begin position="153"/>
        <end position="177"/>
    </location>
</feature>
<dbReference type="Pfam" id="PF00230">
    <property type="entry name" value="MIP"/>
    <property type="match status" value="1"/>
</dbReference>
<dbReference type="PRINTS" id="PR00783">
    <property type="entry name" value="MINTRINSICP"/>
</dbReference>
<accession>A0ABT2Q024</accession>
<evidence type="ECO:0000256" key="6">
    <source>
        <dbReference type="ARBA" id="ARBA00022989"/>
    </source>
</evidence>
<dbReference type="InterPro" id="IPR034294">
    <property type="entry name" value="Aquaporin_transptr"/>
</dbReference>
<keyword evidence="4" id="KW-1003">Cell membrane</keyword>
<feature type="transmembrane region" description="Helical" evidence="9">
    <location>
        <begin position="197"/>
        <end position="214"/>
    </location>
</feature>
<feature type="transmembrane region" description="Helical" evidence="9">
    <location>
        <begin position="78"/>
        <end position="100"/>
    </location>
</feature>
<evidence type="ECO:0000256" key="8">
    <source>
        <dbReference type="RuleBase" id="RU000477"/>
    </source>
</evidence>
<name>A0ABT2Q024_9MOLU</name>
<evidence type="ECO:0000256" key="5">
    <source>
        <dbReference type="ARBA" id="ARBA00022692"/>
    </source>
</evidence>
<evidence type="ECO:0000313" key="11">
    <source>
        <dbReference type="Proteomes" id="UP001209076"/>
    </source>
</evidence>
<dbReference type="InterPro" id="IPR022357">
    <property type="entry name" value="MIP_CS"/>
</dbReference>
<proteinExistence type="inferred from homology"/>
<dbReference type="InterPro" id="IPR023271">
    <property type="entry name" value="Aquaporin-like"/>
</dbReference>
<evidence type="ECO:0000256" key="7">
    <source>
        <dbReference type="ARBA" id="ARBA00023136"/>
    </source>
</evidence>
<evidence type="ECO:0000313" key="10">
    <source>
        <dbReference type="EMBL" id="MCU0105263.1"/>
    </source>
</evidence>
<comment type="subcellular location">
    <subcellularLocation>
        <location evidence="1">Cell membrane</location>
        <topology evidence="1">Multi-pass membrane protein</topology>
    </subcellularLocation>
</comment>
<keyword evidence="5 8" id="KW-0812">Transmembrane</keyword>
<keyword evidence="11" id="KW-1185">Reference proteome</keyword>
<evidence type="ECO:0000256" key="9">
    <source>
        <dbReference type="SAM" id="Phobius"/>
    </source>
</evidence>
<dbReference type="PROSITE" id="PS00221">
    <property type="entry name" value="MIP"/>
    <property type="match status" value="1"/>
</dbReference>
<dbReference type="EMBL" id="JAOEGN010000011">
    <property type="protein sequence ID" value="MCU0105263.1"/>
    <property type="molecule type" value="Genomic_DNA"/>
</dbReference>
<keyword evidence="3 8" id="KW-0813">Transport</keyword>
<evidence type="ECO:0000256" key="1">
    <source>
        <dbReference type="ARBA" id="ARBA00004651"/>
    </source>
</evidence>
<evidence type="ECO:0000256" key="3">
    <source>
        <dbReference type="ARBA" id="ARBA00022448"/>
    </source>
</evidence>
<evidence type="ECO:0000256" key="4">
    <source>
        <dbReference type="ARBA" id="ARBA00022475"/>
    </source>
</evidence>
<comment type="caution">
    <text evidence="10">The sequence shown here is derived from an EMBL/GenBank/DDBJ whole genome shotgun (WGS) entry which is preliminary data.</text>
</comment>
<keyword evidence="6 9" id="KW-1133">Transmembrane helix</keyword>
<feature type="transmembrane region" description="Helical" evidence="9">
    <location>
        <begin position="120"/>
        <end position="141"/>
    </location>
</feature>
<gene>
    <name evidence="10" type="ORF">N7603_06290</name>
</gene>
<protein>
    <submittedName>
        <fullName evidence="10">Aquaporin</fullName>
    </submittedName>
</protein>
<dbReference type="InterPro" id="IPR000425">
    <property type="entry name" value="MIP"/>
</dbReference>
<reference evidence="11" key="1">
    <citation type="submission" date="2023-07" db="EMBL/GenBank/DDBJ databases">
        <title>Novel Mycoplasma species identified in domestic and wild animals.</title>
        <authorList>
            <person name="Volokhov D.V."/>
            <person name="Furtak V.A."/>
            <person name="Zagorodnyaya T.A."/>
        </authorList>
    </citation>
    <scope>NUCLEOTIDE SEQUENCE [LARGE SCALE GENOMIC DNA]</scope>
    <source>
        <strain evidence="11">92-19</strain>
    </source>
</reference>
<dbReference type="PANTHER" id="PTHR19139">
    <property type="entry name" value="AQUAPORIN TRANSPORTER"/>
    <property type="match status" value="1"/>
</dbReference>
<dbReference type="Proteomes" id="UP001209076">
    <property type="component" value="Unassembled WGS sequence"/>
</dbReference>
<dbReference type="PANTHER" id="PTHR19139:SF199">
    <property type="entry name" value="MIP17260P"/>
    <property type="match status" value="1"/>
</dbReference>
<organism evidence="10 11">
    <name type="scientific">Paracholeplasma vituli</name>
    <dbReference type="NCBI Taxonomy" id="69473"/>
    <lineage>
        <taxon>Bacteria</taxon>
        <taxon>Bacillati</taxon>
        <taxon>Mycoplasmatota</taxon>
        <taxon>Mollicutes</taxon>
        <taxon>Acholeplasmatales</taxon>
        <taxon>Acholeplasmataceae</taxon>
        <taxon>Paracholeplasma</taxon>
    </lineage>
</organism>
<dbReference type="SUPFAM" id="SSF81338">
    <property type="entry name" value="Aquaporin-like"/>
    <property type="match status" value="1"/>
</dbReference>
<keyword evidence="7 9" id="KW-0472">Membrane</keyword>
<comment type="similarity">
    <text evidence="2 8">Belongs to the MIP/aquaporin (TC 1.A.8) family.</text>
</comment>
<evidence type="ECO:0000256" key="2">
    <source>
        <dbReference type="ARBA" id="ARBA00006175"/>
    </source>
</evidence>
<feature type="transmembrane region" description="Helical" evidence="9">
    <location>
        <begin position="12"/>
        <end position="31"/>
    </location>
</feature>
<dbReference type="Gene3D" id="1.20.1080.10">
    <property type="entry name" value="Glycerol uptake facilitator protein"/>
    <property type="match status" value="1"/>
</dbReference>
<dbReference type="RefSeq" id="WP_262096557.1">
    <property type="nucleotide sequence ID" value="NZ_JAOEGN010000011.1"/>
</dbReference>
<sequence>MKKLFQKGVAEFLGTFVLVLFGTGVAVMTGGDRLVTALAFGLSVVLMAFAVGHISGGHFNPAVSLTMFLKKKLSTVELGVYSLGQLLGAIAGSGLLVLFLGSNAALGANTVSAALPQDGFVELLMGGVVEMIMTFIFMFAILGATRSEKTQPFAGLIIGLSLVVVILFGFDLTGVGVNPVRSLAPALFQGGIALEQSWVFIVFPLLGSVLAAHASDQLDF</sequence>